<reference evidence="1 2" key="1">
    <citation type="submission" date="2018-08" db="EMBL/GenBank/DDBJ databases">
        <title>A genome reference for cultivated species of the human gut microbiota.</title>
        <authorList>
            <person name="Zou Y."/>
            <person name="Xue W."/>
            <person name="Luo G."/>
        </authorList>
    </citation>
    <scope>NUCLEOTIDE SEQUENCE [LARGE SCALE GENOMIC DNA]</scope>
    <source>
        <strain evidence="1 2">AF42-9</strain>
    </source>
</reference>
<evidence type="ECO:0000313" key="1">
    <source>
        <dbReference type="EMBL" id="RHK45608.1"/>
    </source>
</evidence>
<dbReference type="EMBL" id="QRNO01000147">
    <property type="protein sequence ID" value="RHK45608.1"/>
    <property type="molecule type" value="Genomic_DNA"/>
</dbReference>
<dbReference type="Proteomes" id="UP000286598">
    <property type="component" value="Unassembled WGS sequence"/>
</dbReference>
<protein>
    <submittedName>
        <fullName evidence="1">Uncharacterized protein</fullName>
    </submittedName>
</protein>
<proteinExistence type="predicted"/>
<organism evidence="1 2">
    <name type="scientific">Leyella stercorea</name>
    <dbReference type="NCBI Taxonomy" id="363265"/>
    <lineage>
        <taxon>Bacteria</taxon>
        <taxon>Pseudomonadati</taxon>
        <taxon>Bacteroidota</taxon>
        <taxon>Bacteroidia</taxon>
        <taxon>Bacteroidales</taxon>
        <taxon>Prevotellaceae</taxon>
        <taxon>Leyella</taxon>
    </lineage>
</organism>
<gene>
    <name evidence="1" type="ORF">DW060_13590</name>
</gene>
<sequence>MHGIVFCYIFASAFENELDKPNEQNEACFSYAMAKVCIKRNNRANNEINVGVGSERKEFFEKIYINRQVVQEASLTLFIMHRLG</sequence>
<keyword evidence="2" id="KW-1185">Reference proteome</keyword>
<comment type="caution">
    <text evidence="1">The sequence shown here is derived from an EMBL/GenBank/DDBJ whole genome shotgun (WGS) entry which is preliminary data.</text>
</comment>
<accession>A0A415GCJ6</accession>
<dbReference type="AlphaFoldDB" id="A0A415GCJ6"/>
<name>A0A415GCJ6_9BACT</name>
<evidence type="ECO:0000313" key="2">
    <source>
        <dbReference type="Proteomes" id="UP000286598"/>
    </source>
</evidence>